<dbReference type="PANTHER" id="PTHR11439:SF463">
    <property type="entry name" value="REVERSE TRANSCRIPTASE TY1_COPIA-TYPE DOMAIN-CONTAINING PROTEIN"/>
    <property type="match status" value="1"/>
</dbReference>
<dbReference type="Proteomes" id="UP000321393">
    <property type="component" value="Unassembled WGS sequence"/>
</dbReference>
<evidence type="ECO:0000259" key="2">
    <source>
        <dbReference type="PROSITE" id="PS50994"/>
    </source>
</evidence>
<gene>
    <name evidence="4" type="ORF">E5676_scaffold32G00250</name>
    <name evidence="3" type="ORF">E6C27_scaffold128G001880</name>
</gene>
<name>A0A5D3CXF8_CUCMM</name>
<dbReference type="SUPFAM" id="SSF56672">
    <property type="entry name" value="DNA/RNA polymerases"/>
    <property type="match status" value="1"/>
</dbReference>
<dbReference type="InterPro" id="IPR036397">
    <property type="entry name" value="RNaseH_sf"/>
</dbReference>
<dbReference type="Gene3D" id="3.30.420.10">
    <property type="entry name" value="Ribonuclease H-like superfamily/Ribonuclease H"/>
    <property type="match status" value="2"/>
</dbReference>
<dbReference type="EMBL" id="SSTE01016683">
    <property type="protein sequence ID" value="KAA0041227.1"/>
    <property type="molecule type" value="Genomic_DNA"/>
</dbReference>
<dbReference type="PANTHER" id="PTHR11439">
    <property type="entry name" value="GAG-POL-RELATED RETROTRANSPOSON"/>
    <property type="match status" value="1"/>
</dbReference>
<evidence type="ECO:0000256" key="1">
    <source>
        <dbReference type="SAM" id="MobiDB-lite"/>
    </source>
</evidence>
<dbReference type="InterPro" id="IPR016197">
    <property type="entry name" value="Chromo-like_dom_sf"/>
</dbReference>
<dbReference type="InterPro" id="IPR001584">
    <property type="entry name" value="Integrase_cat-core"/>
</dbReference>
<dbReference type="InterPro" id="IPR043502">
    <property type="entry name" value="DNA/RNA_pol_sf"/>
</dbReference>
<evidence type="ECO:0000313" key="3">
    <source>
        <dbReference type="EMBL" id="KAA0041227.1"/>
    </source>
</evidence>
<evidence type="ECO:0000313" key="5">
    <source>
        <dbReference type="Proteomes" id="UP000321393"/>
    </source>
</evidence>
<dbReference type="EMBL" id="SSTD01008349">
    <property type="protein sequence ID" value="TYK16030.1"/>
    <property type="molecule type" value="Genomic_DNA"/>
</dbReference>
<organism evidence="4 6">
    <name type="scientific">Cucumis melo var. makuwa</name>
    <name type="common">Oriental melon</name>
    <dbReference type="NCBI Taxonomy" id="1194695"/>
    <lineage>
        <taxon>Eukaryota</taxon>
        <taxon>Viridiplantae</taxon>
        <taxon>Streptophyta</taxon>
        <taxon>Embryophyta</taxon>
        <taxon>Tracheophyta</taxon>
        <taxon>Spermatophyta</taxon>
        <taxon>Magnoliopsida</taxon>
        <taxon>eudicotyledons</taxon>
        <taxon>Gunneridae</taxon>
        <taxon>Pentapetalae</taxon>
        <taxon>rosids</taxon>
        <taxon>fabids</taxon>
        <taxon>Cucurbitales</taxon>
        <taxon>Cucurbitaceae</taxon>
        <taxon>Benincaseae</taxon>
        <taxon>Cucumis</taxon>
    </lineage>
</organism>
<feature type="region of interest" description="Disordered" evidence="1">
    <location>
        <begin position="640"/>
        <end position="677"/>
    </location>
</feature>
<dbReference type="Pfam" id="PF07727">
    <property type="entry name" value="RVT_2"/>
    <property type="match status" value="2"/>
</dbReference>
<dbReference type="SUPFAM" id="SSF53098">
    <property type="entry name" value="Ribonuclease H-like"/>
    <property type="match status" value="2"/>
</dbReference>
<evidence type="ECO:0000313" key="4">
    <source>
        <dbReference type="EMBL" id="TYK16030.1"/>
    </source>
</evidence>
<reference evidence="5 6" key="1">
    <citation type="submission" date="2019-08" db="EMBL/GenBank/DDBJ databases">
        <title>Draft genome sequences of two oriental melons (Cucumis melo L. var makuwa).</title>
        <authorList>
            <person name="Kwon S.-Y."/>
        </authorList>
    </citation>
    <scope>NUCLEOTIDE SEQUENCE [LARGE SCALE GENOMIC DNA]</scope>
    <source>
        <strain evidence="6">cv. Chang Bougi</strain>
        <strain evidence="5">cv. SW 3</strain>
        <tissue evidence="4">Leaf</tissue>
    </source>
</reference>
<protein>
    <submittedName>
        <fullName evidence="4">Retrovirus-related Pol polyprotein from transposon TNT 1-94</fullName>
    </submittedName>
</protein>
<feature type="region of interest" description="Disordered" evidence="1">
    <location>
        <begin position="299"/>
        <end position="318"/>
    </location>
</feature>
<dbReference type="SUPFAM" id="SSF54160">
    <property type="entry name" value="Chromo domain-like"/>
    <property type="match status" value="1"/>
</dbReference>
<proteinExistence type="predicted"/>
<dbReference type="PROSITE" id="PS50994">
    <property type="entry name" value="INTEGRASE"/>
    <property type="match status" value="1"/>
</dbReference>
<accession>A0A5D3CXF8</accession>
<dbReference type="Proteomes" id="UP000321947">
    <property type="component" value="Unassembled WGS sequence"/>
</dbReference>
<dbReference type="GO" id="GO:0003676">
    <property type="term" value="F:nucleic acid binding"/>
    <property type="evidence" value="ECO:0007669"/>
    <property type="project" value="InterPro"/>
</dbReference>
<feature type="compositionally biased region" description="Polar residues" evidence="1">
    <location>
        <begin position="94"/>
        <end position="107"/>
    </location>
</feature>
<feature type="compositionally biased region" description="Low complexity" evidence="1">
    <location>
        <begin position="300"/>
        <end position="318"/>
    </location>
</feature>
<evidence type="ECO:0000313" key="6">
    <source>
        <dbReference type="Proteomes" id="UP000321947"/>
    </source>
</evidence>
<feature type="domain" description="Integrase catalytic" evidence="2">
    <location>
        <begin position="369"/>
        <end position="538"/>
    </location>
</feature>
<dbReference type="GO" id="GO:0015074">
    <property type="term" value="P:DNA integration"/>
    <property type="evidence" value="ECO:0007669"/>
    <property type="project" value="InterPro"/>
</dbReference>
<feature type="region of interest" description="Disordered" evidence="1">
    <location>
        <begin position="93"/>
        <end position="130"/>
    </location>
</feature>
<dbReference type="CDD" id="cd09272">
    <property type="entry name" value="RNase_HI_RT_Ty1"/>
    <property type="match status" value="1"/>
</dbReference>
<dbReference type="OrthoDB" id="414945at2759"/>
<sequence length="1431" mass="161889">MVSEQSNNENLETNLGETQIETEPVTAAAAMEKLLQNLQKPLIYPMGVVSQPYAPPSDQKLPHAPLLSGAWAQAPTSFHLSAQPIPLYAPSDQPLFSGNGIDQSQNRSDIKVGESSTQSKPTELPMYSKNPVHNCKQGTLDVTTYFNKLSLLWQKMDLCRETVWDTPNDGTQYAKLEKVDRVYDFLTGINPKFDIVCGHILRQKLLPSLIEVCFEVRLEENRTNTMGVLTTPTIDSAAFSARSLNHDSDKNSGKSISVCEHCKKQWHTKDQCWKLHGPLGGKKQSSNEKQNSGHAYISETTPASTSQSTGPTTSQTKTPTLGAIAQSSMSLSLGLISVDGKNPWILDSGATDHLTGSSKHFISYAPCAAIFLPESVYFQDMSSGRTIGTTRHSRGLYTLDDDTSYSSFSRVSFPSQPYKPTQSFTLIHSDVWGPSKVTTSSGKQCDNGREFQNHNLSDFLASKGIVHQTSCAYTPQQNGVTKRKNRHLMEVACSLMLSISLPSYLWGNAILTSAHLINGMSSRILHLQTPLDCLKESYPPTRLVSEVSLRVFGCTAYRGYKCFHLSSRKYFITMDITFCENRPYFPVSHLQGESVSEESNSSFEFIEPTPSTVSDVDPHPIILPTNQVPRKTYYRRNLTKEVGSPTSQSPAPVQDFEPPRDQGMENPTKPCTNNTMSENDRVIQGNLMSMIPLDIHIALRKGTRSCTKHPICNYVSYDNLSPQFRAFTASLDSFIIPKNIYTALECPEWKNVVMKEMKTLEKNRTWEICALPKGHKTVGCKWVFSLKYKADGTLDRHKARLVAKGFTQTYGVDYSETFSPIAKLNTVRVLLYVVVNKNWSLYQLDVKNAFWNGDLVEEVYMSPRQDLKPNLISRFTTFVKSQGYSQGHCDHTLFTKVSKTRKIVVLIVYVDDIVLIGDDQTEINQLKQKMGDEFEIKDLGNLKYFLGMEVARSKEGISVSQRKYTLDLLTETGMLGCRPADTPIEFNCKLGNSDDQVPVDKEQYQRPVGKLIYLSHTRPDISFAVSVVSQFMQTPYEKHMEAVNRILRYLKNTPGSVVDRKSTSGYCTFVWGNLVTWRSKKQSVVARSSAEAEYRAISLGIYEEIWLQKVLLDLHQECLPKSGGWDVILVMVDRLSKYAHFLLLKHPYTAKTVAKVFVKEVVKLHEYPKSIVSDKDNRGGEQERGGLLEMLLQGEVERMESTATLGQILVQHHLPQFDLNHPLPGCLWQTTPTLDSIWDMEKPNSTLDQQLKERDVILGALKEHLKLAQERMKKQADLKRKDEFQEGDYLKKAVGNREPVQQIDPYVNENHEWITQPEDLYDYHKNPATKEREALISWKGLPPHEATWEDCSDMKQQFPEFHIGTSLIEVKEPVGILTVIQFTHSKKVFLIHKVKEVNVEFQPKELSYTQSWLLRCISKKHSYRRRPVSSK</sequence>
<dbReference type="InterPro" id="IPR013103">
    <property type="entry name" value="RVT_2"/>
</dbReference>
<dbReference type="InterPro" id="IPR012337">
    <property type="entry name" value="RNaseH-like_sf"/>
</dbReference>
<comment type="caution">
    <text evidence="4">The sequence shown here is derived from an EMBL/GenBank/DDBJ whole genome shotgun (WGS) entry which is preliminary data.</text>
</comment>